<dbReference type="InterPro" id="IPR009057">
    <property type="entry name" value="Homeodomain-like_sf"/>
</dbReference>
<dbReference type="EMBL" id="BDUD01000001">
    <property type="protein sequence ID" value="GBG20989.1"/>
    <property type="molecule type" value="Genomic_DNA"/>
</dbReference>
<dbReference type="Gene3D" id="1.10.10.10">
    <property type="entry name" value="Winged helix-like DNA-binding domain superfamily/Winged helix DNA-binding domain"/>
    <property type="match status" value="1"/>
</dbReference>
<name>A0A2R5FSJ1_NOSCO</name>
<dbReference type="PANTHER" id="PTHR34849">
    <property type="entry name" value="SSL5025 PROTEIN"/>
    <property type="match status" value="1"/>
</dbReference>
<sequence length="105" mass="11763">MGVKFSKQAMQTITDIGTLIVSTPGTCGGRPRIAGHRITVHNIVIDFNTGMKPEEIVVQRPQLMLAQVYAALAYYYANKEVIDTEIAAEIEEYDRLEAEYTAKRQ</sequence>
<dbReference type="Proteomes" id="UP000245124">
    <property type="component" value="Unassembled WGS sequence"/>
</dbReference>
<organism evidence="1 2">
    <name type="scientific">Nostoc commune NIES-4072</name>
    <dbReference type="NCBI Taxonomy" id="2005467"/>
    <lineage>
        <taxon>Bacteria</taxon>
        <taxon>Bacillati</taxon>
        <taxon>Cyanobacteriota</taxon>
        <taxon>Cyanophyceae</taxon>
        <taxon>Nostocales</taxon>
        <taxon>Nostocaceae</taxon>
        <taxon>Nostoc</taxon>
    </lineage>
</organism>
<reference evidence="1 2" key="1">
    <citation type="submission" date="2017-06" db="EMBL/GenBank/DDBJ databases">
        <title>Genome sequencing of cyanobaciteial culture collection at National Institute for Environmental Studies (NIES).</title>
        <authorList>
            <person name="Hirose Y."/>
            <person name="Shimura Y."/>
            <person name="Fujisawa T."/>
            <person name="Nakamura Y."/>
            <person name="Kawachi M."/>
        </authorList>
    </citation>
    <scope>NUCLEOTIDE SEQUENCE [LARGE SCALE GENOMIC DNA]</scope>
    <source>
        <strain evidence="1 2">NIES-4072</strain>
    </source>
</reference>
<proteinExistence type="predicted"/>
<dbReference type="InterPro" id="IPR036388">
    <property type="entry name" value="WH-like_DNA-bd_sf"/>
</dbReference>
<comment type="caution">
    <text evidence="1">The sequence shown here is derived from an EMBL/GenBank/DDBJ whole genome shotgun (WGS) entry which is preliminary data.</text>
</comment>
<keyword evidence="2" id="KW-1185">Reference proteome</keyword>
<dbReference type="AlphaFoldDB" id="A0A2R5FSJ1"/>
<evidence type="ECO:0000313" key="1">
    <source>
        <dbReference type="EMBL" id="GBG20989.1"/>
    </source>
</evidence>
<dbReference type="PANTHER" id="PTHR34849:SF1">
    <property type="entry name" value="SLR0770 PROTEIN"/>
    <property type="match status" value="1"/>
</dbReference>
<evidence type="ECO:0000313" key="2">
    <source>
        <dbReference type="Proteomes" id="UP000245124"/>
    </source>
</evidence>
<dbReference type="InterPro" id="IPR007367">
    <property type="entry name" value="DUF433"/>
</dbReference>
<evidence type="ECO:0008006" key="3">
    <source>
        <dbReference type="Google" id="ProtNLM"/>
    </source>
</evidence>
<gene>
    <name evidence="1" type="ORF">NIES4072_46710</name>
</gene>
<dbReference type="SUPFAM" id="SSF46689">
    <property type="entry name" value="Homeodomain-like"/>
    <property type="match status" value="1"/>
</dbReference>
<dbReference type="Pfam" id="PF04255">
    <property type="entry name" value="DUF433"/>
    <property type="match status" value="1"/>
</dbReference>
<protein>
    <recommendedName>
        <fullName evidence="3">DUF433 domain-containing protein</fullName>
    </recommendedName>
</protein>
<accession>A0A2R5FSJ1</accession>